<evidence type="ECO:0000313" key="4">
    <source>
        <dbReference type="Proteomes" id="UP000053660"/>
    </source>
</evidence>
<protein>
    <recommendedName>
        <fullName evidence="2">Glycoside hydrolase family 19 catalytic domain-containing protein</fullName>
    </recommendedName>
</protein>
<dbReference type="PANTHER" id="PTHR47836">
    <property type="entry name" value="PROTEIN CBG09520-RELATED"/>
    <property type="match status" value="1"/>
</dbReference>
<feature type="region of interest" description="Disordered" evidence="1">
    <location>
        <begin position="1"/>
        <end position="65"/>
    </location>
</feature>
<proteinExistence type="predicted"/>
<evidence type="ECO:0000256" key="1">
    <source>
        <dbReference type="SAM" id="MobiDB-lite"/>
    </source>
</evidence>
<dbReference type="Proteomes" id="UP000053660">
    <property type="component" value="Unassembled WGS sequence"/>
</dbReference>
<name>A0A0B1T654_OESDE</name>
<feature type="compositionally biased region" description="Polar residues" evidence="1">
    <location>
        <begin position="1"/>
        <end position="19"/>
    </location>
</feature>
<dbReference type="EMBL" id="KN551192">
    <property type="protein sequence ID" value="KHJ92699.1"/>
    <property type="molecule type" value="Genomic_DNA"/>
</dbReference>
<organism evidence="3 4">
    <name type="scientific">Oesophagostomum dentatum</name>
    <name type="common">Nodular worm</name>
    <dbReference type="NCBI Taxonomy" id="61180"/>
    <lineage>
        <taxon>Eukaryota</taxon>
        <taxon>Metazoa</taxon>
        <taxon>Ecdysozoa</taxon>
        <taxon>Nematoda</taxon>
        <taxon>Chromadorea</taxon>
        <taxon>Rhabditida</taxon>
        <taxon>Rhabditina</taxon>
        <taxon>Rhabditomorpha</taxon>
        <taxon>Strongyloidea</taxon>
        <taxon>Strongylidae</taxon>
        <taxon>Oesophagostomum</taxon>
    </lineage>
</organism>
<dbReference type="Pfam" id="PF00182">
    <property type="entry name" value="Glyco_hydro_19"/>
    <property type="match status" value="1"/>
</dbReference>
<gene>
    <name evidence="3" type="ORF">OESDEN_07408</name>
</gene>
<dbReference type="AlphaFoldDB" id="A0A0B1T654"/>
<sequence>MSTVKVPSSGRGPTTSPMTPKSGFEKVTKPGGSTSGILSASDCPRAAKYGNGPPPSCTMPSDPNNLPPSRLEEWFTKDVFEDLFPFANLGWGSNPCFPYSYEAFVIAARYFPNFGTSSSNSIYTPSENVRRDLAAFFAHAVQETGENNAALYDGSRSVSEANDCFYRGGFYNWFEGGPVSSFLDQSSPGYSPKDGDKCIAAGL</sequence>
<dbReference type="PANTHER" id="PTHR47836:SF2">
    <property type="entry name" value="GLYCOSIDE HYDROLASE FAMILY 19 CATALYTIC DOMAIN-CONTAINING PROTEIN"/>
    <property type="match status" value="1"/>
</dbReference>
<accession>A0A0B1T654</accession>
<feature type="domain" description="Glycoside hydrolase family 19 catalytic" evidence="2">
    <location>
        <begin position="76"/>
        <end position="158"/>
    </location>
</feature>
<dbReference type="OrthoDB" id="1193027at2759"/>
<reference evidence="3 4" key="1">
    <citation type="submission" date="2014-03" db="EMBL/GenBank/DDBJ databases">
        <title>Draft genome of the hookworm Oesophagostomum dentatum.</title>
        <authorList>
            <person name="Mitreva M."/>
        </authorList>
    </citation>
    <scope>NUCLEOTIDE SEQUENCE [LARGE SCALE GENOMIC DNA]</scope>
    <source>
        <strain evidence="3 4">OD-Hann</strain>
    </source>
</reference>
<dbReference type="SUPFAM" id="SSF53955">
    <property type="entry name" value="Lysozyme-like"/>
    <property type="match status" value="1"/>
</dbReference>
<evidence type="ECO:0000313" key="3">
    <source>
        <dbReference type="EMBL" id="KHJ92699.1"/>
    </source>
</evidence>
<dbReference type="GO" id="GO:0006032">
    <property type="term" value="P:chitin catabolic process"/>
    <property type="evidence" value="ECO:0007669"/>
    <property type="project" value="InterPro"/>
</dbReference>
<dbReference type="GO" id="GO:0016998">
    <property type="term" value="P:cell wall macromolecule catabolic process"/>
    <property type="evidence" value="ECO:0007669"/>
    <property type="project" value="InterPro"/>
</dbReference>
<keyword evidence="4" id="KW-1185">Reference proteome</keyword>
<evidence type="ECO:0000259" key="2">
    <source>
        <dbReference type="Pfam" id="PF00182"/>
    </source>
</evidence>
<dbReference type="GO" id="GO:0004568">
    <property type="term" value="F:chitinase activity"/>
    <property type="evidence" value="ECO:0007669"/>
    <property type="project" value="InterPro"/>
</dbReference>
<dbReference type="InterPro" id="IPR000726">
    <property type="entry name" value="Glyco_hydro_19_cat"/>
</dbReference>
<dbReference type="InterPro" id="IPR023346">
    <property type="entry name" value="Lysozyme-like_dom_sf"/>
</dbReference>
<dbReference type="Gene3D" id="1.10.530.10">
    <property type="match status" value="1"/>
</dbReference>